<feature type="domain" description="DEAD/DEAH-box helicase" evidence="6">
    <location>
        <begin position="278"/>
        <end position="390"/>
    </location>
</feature>
<dbReference type="Gene3D" id="3.40.50.300">
    <property type="entry name" value="P-loop containing nucleotide triphosphate hydrolases"/>
    <property type="match status" value="1"/>
</dbReference>
<dbReference type="InterPro" id="IPR027417">
    <property type="entry name" value="P-loop_NTPase"/>
</dbReference>
<dbReference type="InterPro" id="IPR011545">
    <property type="entry name" value="DEAD/DEAH_box_helicase_dom"/>
</dbReference>
<reference evidence="7" key="1">
    <citation type="submission" date="2015-07" db="EMBL/GenBank/DDBJ databases">
        <title>Transcriptome Assembly of Anthurium amnicola.</title>
        <authorList>
            <person name="Suzuki J."/>
        </authorList>
    </citation>
    <scope>NUCLEOTIDE SEQUENCE</scope>
</reference>
<dbReference type="GO" id="GO:0004386">
    <property type="term" value="F:helicase activity"/>
    <property type="evidence" value="ECO:0007669"/>
    <property type="project" value="UniProtKB-KW"/>
</dbReference>
<dbReference type="GO" id="GO:0016787">
    <property type="term" value="F:hydrolase activity"/>
    <property type="evidence" value="ECO:0007669"/>
    <property type="project" value="UniProtKB-KW"/>
</dbReference>
<feature type="region of interest" description="Disordered" evidence="5">
    <location>
        <begin position="97"/>
        <end position="119"/>
    </location>
</feature>
<dbReference type="GO" id="GO:0003676">
    <property type="term" value="F:nucleic acid binding"/>
    <property type="evidence" value="ECO:0007669"/>
    <property type="project" value="InterPro"/>
</dbReference>
<feature type="compositionally biased region" description="Basic residues" evidence="5">
    <location>
        <begin position="100"/>
        <end position="114"/>
    </location>
</feature>
<evidence type="ECO:0000256" key="3">
    <source>
        <dbReference type="ARBA" id="ARBA00022806"/>
    </source>
</evidence>
<evidence type="ECO:0000256" key="2">
    <source>
        <dbReference type="ARBA" id="ARBA00022801"/>
    </source>
</evidence>
<gene>
    <name evidence="7" type="primary">ddx42_1</name>
    <name evidence="7" type="ORF">g.35498</name>
</gene>
<evidence type="ECO:0000313" key="7">
    <source>
        <dbReference type="EMBL" id="JAT63974.1"/>
    </source>
</evidence>
<dbReference type="SUPFAM" id="SSF52540">
    <property type="entry name" value="P-loop containing nucleoside triphosphate hydrolases"/>
    <property type="match status" value="1"/>
</dbReference>
<dbReference type="AlphaFoldDB" id="A0A1D1ZAQ0"/>
<sequence>GFSASDGGCFTDSVWCARIRRPHLGVLFGPARVGRGLQTRGPSSGWQTLFRELWRRRRFGRGERGLLLLLLVEEEGLPGRAGTYKRSCLRMAKGDDAVMRKRSRAHRNKSRSLHTSHSVSARVAAVIAAKRRRKSGKRRICEGMCFTLPTPEDPFNDRNDPKAHKDLQRDTRKNRRNNPPSLGDPDDGCPSKYLLLCLKAIQDAWSHDVTGDGAMGRPSPLLACRWGIDLWRSCCSGSDIVVSAASPSCASREQIVWLVSTASDIIATKEKQGLVVSTPFLVILVPSQEKAAEIRSVCKPLKPLGVHTVSLHPGAPLDHQIHGLKSCEPEFVVSTPERLLDLVTLKALDISCVSLLVIDGLESLISTGFLNELKSIREHISGDPQTVVFSGKHGEVSSVQLHNLVKEPVRKVHGPVIMEAAIKSEVTRKFI</sequence>
<keyword evidence="1" id="KW-0547">Nucleotide-binding</keyword>
<evidence type="ECO:0000256" key="4">
    <source>
        <dbReference type="ARBA" id="ARBA00022840"/>
    </source>
</evidence>
<evidence type="ECO:0000256" key="5">
    <source>
        <dbReference type="SAM" id="MobiDB-lite"/>
    </source>
</evidence>
<name>A0A1D1ZAQ0_9ARAE</name>
<evidence type="ECO:0000256" key="1">
    <source>
        <dbReference type="ARBA" id="ARBA00022741"/>
    </source>
</evidence>
<dbReference type="Pfam" id="PF00270">
    <property type="entry name" value="DEAD"/>
    <property type="match status" value="1"/>
</dbReference>
<dbReference type="GO" id="GO:0005524">
    <property type="term" value="F:ATP binding"/>
    <property type="evidence" value="ECO:0007669"/>
    <property type="project" value="UniProtKB-KW"/>
</dbReference>
<keyword evidence="4" id="KW-0067">ATP-binding</keyword>
<keyword evidence="2" id="KW-0378">Hydrolase</keyword>
<accession>A0A1D1ZAQ0</accession>
<feature type="non-terminal residue" evidence="7">
    <location>
        <position position="1"/>
    </location>
</feature>
<dbReference type="PANTHER" id="PTHR47960">
    <property type="entry name" value="DEAD-BOX ATP-DEPENDENT RNA HELICASE 50"/>
    <property type="match status" value="1"/>
</dbReference>
<keyword evidence="3 7" id="KW-0347">Helicase</keyword>
<feature type="compositionally biased region" description="Basic and acidic residues" evidence="5">
    <location>
        <begin position="155"/>
        <end position="171"/>
    </location>
</feature>
<protein>
    <submittedName>
        <fullName evidence="7">ATP-dependent RNA helicase DDX42</fullName>
    </submittedName>
</protein>
<evidence type="ECO:0000259" key="6">
    <source>
        <dbReference type="Pfam" id="PF00270"/>
    </source>
</evidence>
<feature type="region of interest" description="Disordered" evidence="5">
    <location>
        <begin position="152"/>
        <end position="187"/>
    </location>
</feature>
<proteinExistence type="predicted"/>
<dbReference type="EMBL" id="GDJX01003962">
    <property type="protein sequence ID" value="JAT63974.1"/>
    <property type="molecule type" value="Transcribed_RNA"/>
</dbReference>
<organism evidence="7">
    <name type="scientific">Anthurium amnicola</name>
    <dbReference type="NCBI Taxonomy" id="1678845"/>
    <lineage>
        <taxon>Eukaryota</taxon>
        <taxon>Viridiplantae</taxon>
        <taxon>Streptophyta</taxon>
        <taxon>Embryophyta</taxon>
        <taxon>Tracheophyta</taxon>
        <taxon>Spermatophyta</taxon>
        <taxon>Magnoliopsida</taxon>
        <taxon>Liliopsida</taxon>
        <taxon>Araceae</taxon>
        <taxon>Pothoideae</taxon>
        <taxon>Potheae</taxon>
        <taxon>Anthurium</taxon>
    </lineage>
</organism>